<dbReference type="Gene3D" id="1.20.1280.50">
    <property type="match status" value="1"/>
</dbReference>
<dbReference type="InterPro" id="IPR032675">
    <property type="entry name" value="LRR_dom_sf"/>
</dbReference>
<evidence type="ECO:0000313" key="3">
    <source>
        <dbReference type="Proteomes" id="UP000887116"/>
    </source>
</evidence>
<sequence length="263" mass="30137">MPYINFQVLTYIFQFLNGGDRLKASQVCKNWLQTNDCLELLCDIKIEFSGEVNEAVKLFSRMTRQFKWFSFCKIIIGDFVIEFLEKYSSQLVTLSFLDCEVVEGKSQSKFKGTKLRCENLTTLEVQNSDICSLFASLPNVTELKLHMSFGLSDDVISELTKCLFKLERLLLKNTVSINYVFKRLLLAGQENPSVKVFPFSSIKLLIEKNSTTLRHVDFTSLRFSPQTQLSISEIEGLKLSSVLFPRNLPSSYVHKSSVKCSFH</sequence>
<accession>A0A8X6JX12</accession>
<dbReference type="Gene3D" id="3.80.10.10">
    <property type="entry name" value="Ribonuclease Inhibitor"/>
    <property type="match status" value="1"/>
</dbReference>
<reference evidence="2" key="1">
    <citation type="submission" date="2020-07" db="EMBL/GenBank/DDBJ databases">
        <title>Multicomponent nature underlies the extraordinary mechanical properties of spider dragline silk.</title>
        <authorList>
            <person name="Kono N."/>
            <person name="Nakamura H."/>
            <person name="Mori M."/>
            <person name="Yoshida Y."/>
            <person name="Ohtoshi R."/>
            <person name="Malay A.D."/>
            <person name="Moran D.A.P."/>
            <person name="Tomita M."/>
            <person name="Numata K."/>
            <person name="Arakawa K."/>
        </authorList>
    </citation>
    <scope>NUCLEOTIDE SEQUENCE</scope>
</reference>
<dbReference type="Proteomes" id="UP000887116">
    <property type="component" value="Unassembled WGS sequence"/>
</dbReference>
<comment type="caution">
    <text evidence="2">The sequence shown here is derived from an EMBL/GenBank/DDBJ whole genome shotgun (WGS) entry which is preliminary data.</text>
</comment>
<proteinExistence type="predicted"/>
<dbReference type="EMBL" id="BMAO01027968">
    <property type="protein sequence ID" value="GFR21036.1"/>
    <property type="molecule type" value="Genomic_DNA"/>
</dbReference>
<name>A0A8X6JX12_TRICU</name>
<dbReference type="InterPro" id="IPR036047">
    <property type="entry name" value="F-box-like_dom_sf"/>
</dbReference>
<keyword evidence="3" id="KW-1185">Reference proteome</keyword>
<dbReference type="SUPFAM" id="SSF81383">
    <property type="entry name" value="F-box domain"/>
    <property type="match status" value="1"/>
</dbReference>
<gene>
    <name evidence="2" type="ORF">TNCT_568171</name>
</gene>
<dbReference type="Pfam" id="PF00646">
    <property type="entry name" value="F-box"/>
    <property type="match status" value="1"/>
</dbReference>
<feature type="domain" description="F-box" evidence="1">
    <location>
        <begin position="8"/>
        <end position="33"/>
    </location>
</feature>
<dbReference type="AlphaFoldDB" id="A0A8X6JX12"/>
<dbReference type="SUPFAM" id="SSF52047">
    <property type="entry name" value="RNI-like"/>
    <property type="match status" value="1"/>
</dbReference>
<evidence type="ECO:0000313" key="2">
    <source>
        <dbReference type="EMBL" id="GFR21036.1"/>
    </source>
</evidence>
<protein>
    <recommendedName>
        <fullName evidence="1">F-box domain-containing protein</fullName>
    </recommendedName>
</protein>
<evidence type="ECO:0000259" key="1">
    <source>
        <dbReference type="Pfam" id="PF00646"/>
    </source>
</evidence>
<organism evidence="2 3">
    <name type="scientific">Trichonephila clavata</name>
    <name type="common">Joro spider</name>
    <name type="synonym">Nephila clavata</name>
    <dbReference type="NCBI Taxonomy" id="2740835"/>
    <lineage>
        <taxon>Eukaryota</taxon>
        <taxon>Metazoa</taxon>
        <taxon>Ecdysozoa</taxon>
        <taxon>Arthropoda</taxon>
        <taxon>Chelicerata</taxon>
        <taxon>Arachnida</taxon>
        <taxon>Araneae</taxon>
        <taxon>Araneomorphae</taxon>
        <taxon>Entelegynae</taxon>
        <taxon>Araneoidea</taxon>
        <taxon>Nephilidae</taxon>
        <taxon>Trichonephila</taxon>
    </lineage>
</organism>
<dbReference type="InterPro" id="IPR001810">
    <property type="entry name" value="F-box_dom"/>
</dbReference>
<dbReference type="OrthoDB" id="6483158at2759"/>